<comment type="caution">
    <text evidence="3">The sequence shown here is derived from an EMBL/GenBank/DDBJ whole genome shotgun (WGS) entry which is preliminary data.</text>
</comment>
<protein>
    <submittedName>
        <fullName evidence="3">Flavin reductase family protein</fullName>
    </submittedName>
</protein>
<accession>A0ABU2RXA7</accession>
<dbReference type="InterPro" id="IPR002563">
    <property type="entry name" value="Flavin_Rdtase-like_dom"/>
</dbReference>
<evidence type="ECO:0000313" key="4">
    <source>
        <dbReference type="Proteomes" id="UP001183777"/>
    </source>
</evidence>
<dbReference type="PANTHER" id="PTHR30466">
    <property type="entry name" value="FLAVIN REDUCTASE"/>
    <property type="match status" value="1"/>
</dbReference>
<keyword evidence="1" id="KW-0560">Oxidoreductase</keyword>
<evidence type="ECO:0000259" key="2">
    <source>
        <dbReference type="SMART" id="SM00903"/>
    </source>
</evidence>
<dbReference type="Proteomes" id="UP001183777">
    <property type="component" value="Unassembled WGS sequence"/>
</dbReference>
<proteinExistence type="predicted"/>
<dbReference type="InterPro" id="IPR050268">
    <property type="entry name" value="NADH-dep_flavin_reductase"/>
</dbReference>
<dbReference type="Gene3D" id="2.30.110.10">
    <property type="entry name" value="Electron Transport, Fmn-binding Protein, Chain A"/>
    <property type="match status" value="1"/>
</dbReference>
<organism evidence="3 4">
    <name type="scientific">Streptomyces salyersiae</name>
    <dbReference type="NCBI Taxonomy" id="3075530"/>
    <lineage>
        <taxon>Bacteria</taxon>
        <taxon>Bacillati</taxon>
        <taxon>Actinomycetota</taxon>
        <taxon>Actinomycetes</taxon>
        <taxon>Kitasatosporales</taxon>
        <taxon>Streptomycetaceae</taxon>
        <taxon>Streptomyces</taxon>
    </lineage>
</organism>
<keyword evidence="4" id="KW-1185">Reference proteome</keyword>
<evidence type="ECO:0000313" key="3">
    <source>
        <dbReference type="EMBL" id="MDT0432948.1"/>
    </source>
</evidence>
<dbReference type="Pfam" id="PF01613">
    <property type="entry name" value="Flavin_Reduct"/>
    <property type="match status" value="1"/>
</dbReference>
<sequence length="182" mass="19425">MSAARTLMHEHQTHPIDTRTLRRVCGLFVTGVTVITTSADGEADGTTVNSFTSVSLDPPLVLFCLHRRSRLHEMLTVSGGFTVNFLSGRQEKLARAFAGRRPEGFQDTPYHEGSTGLPVLSEALAFLTCTTVDVHAGGDHDIIVGEVVELGVPQQGEDPLIFYAGALGALDGELAPAPRQAS</sequence>
<dbReference type="PANTHER" id="PTHR30466:SF1">
    <property type="entry name" value="FMN REDUCTASE (NADH) RUTF"/>
    <property type="match status" value="1"/>
</dbReference>
<feature type="domain" description="Flavin reductase like" evidence="2">
    <location>
        <begin position="25"/>
        <end position="169"/>
    </location>
</feature>
<dbReference type="SUPFAM" id="SSF50475">
    <property type="entry name" value="FMN-binding split barrel"/>
    <property type="match status" value="1"/>
</dbReference>
<evidence type="ECO:0000256" key="1">
    <source>
        <dbReference type="ARBA" id="ARBA00023002"/>
    </source>
</evidence>
<gene>
    <name evidence="3" type="ORF">RM649_35695</name>
</gene>
<reference evidence="4" key="1">
    <citation type="submission" date="2023-07" db="EMBL/GenBank/DDBJ databases">
        <title>30 novel species of actinomycetes from the DSMZ collection.</title>
        <authorList>
            <person name="Nouioui I."/>
        </authorList>
    </citation>
    <scope>NUCLEOTIDE SEQUENCE [LARGE SCALE GENOMIC DNA]</scope>
    <source>
        <strain evidence="4">DSM 41770</strain>
    </source>
</reference>
<dbReference type="SMART" id="SM00903">
    <property type="entry name" value="Flavin_Reduct"/>
    <property type="match status" value="1"/>
</dbReference>
<dbReference type="InterPro" id="IPR012349">
    <property type="entry name" value="Split_barrel_FMN-bd"/>
</dbReference>
<dbReference type="EMBL" id="JAVREX010000037">
    <property type="protein sequence ID" value="MDT0432948.1"/>
    <property type="molecule type" value="Genomic_DNA"/>
</dbReference>
<name>A0ABU2RXA7_9ACTN</name>
<dbReference type="RefSeq" id="WP_311661912.1">
    <property type="nucleotide sequence ID" value="NZ_JAVREX010000037.1"/>
</dbReference>